<evidence type="ECO:0000313" key="3">
    <source>
        <dbReference type="Proteomes" id="UP000252139"/>
    </source>
</evidence>
<feature type="non-terminal residue" evidence="2">
    <location>
        <position position="1"/>
    </location>
</feature>
<feature type="region of interest" description="Disordered" evidence="1">
    <location>
        <begin position="1"/>
        <end position="21"/>
    </location>
</feature>
<name>A0A367JLF3_RHIAZ</name>
<dbReference type="OrthoDB" id="2448606at2759"/>
<proteinExistence type="predicted"/>
<evidence type="ECO:0000256" key="1">
    <source>
        <dbReference type="SAM" id="MobiDB-lite"/>
    </source>
</evidence>
<dbReference type="EMBL" id="PJQL01001077">
    <property type="protein sequence ID" value="RCH90725.1"/>
    <property type="molecule type" value="Genomic_DNA"/>
</dbReference>
<accession>A0A367JLF3</accession>
<dbReference type="Proteomes" id="UP000252139">
    <property type="component" value="Unassembled WGS sequence"/>
</dbReference>
<sequence>TRHGDNRVVTPPLISSSTPETSSSYVCVDELLVDGIDIPELFYQVQQNAYQPACHQSFLLHNNNRLHHHWIPISWKCLNCTCSESSTKSLVDIINIVGKMYRKNIDRLTYDRHSRPRADDVRVAVNSTSPNGAQLMNLDFTFTEPTDKSPIHAPTFNGHPDCIIMSFIYETDNSVNIGYGRK</sequence>
<dbReference type="AlphaFoldDB" id="A0A367JLF3"/>
<gene>
    <name evidence="2" type="ORF">CU097_000457</name>
</gene>
<comment type="caution">
    <text evidence="2">The sequence shown here is derived from an EMBL/GenBank/DDBJ whole genome shotgun (WGS) entry which is preliminary data.</text>
</comment>
<feature type="compositionally biased region" description="Low complexity" evidence="1">
    <location>
        <begin position="10"/>
        <end position="21"/>
    </location>
</feature>
<reference evidence="2 3" key="1">
    <citation type="journal article" date="2018" name="G3 (Bethesda)">
        <title>Phylogenetic and Phylogenomic Definition of Rhizopus Species.</title>
        <authorList>
            <person name="Gryganskyi A.P."/>
            <person name="Golan J."/>
            <person name="Dolatabadi S."/>
            <person name="Mondo S."/>
            <person name="Robb S."/>
            <person name="Idnurm A."/>
            <person name="Muszewska A."/>
            <person name="Steczkiewicz K."/>
            <person name="Masonjones S."/>
            <person name="Liao H.L."/>
            <person name="Gajdeczka M.T."/>
            <person name="Anike F."/>
            <person name="Vuek A."/>
            <person name="Anishchenko I.M."/>
            <person name="Voigt K."/>
            <person name="de Hoog G.S."/>
            <person name="Smith M.E."/>
            <person name="Heitman J."/>
            <person name="Vilgalys R."/>
            <person name="Stajich J.E."/>
        </authorList>
    </citation>
    <scope>NUCLEOTIDE SEQUENCE [LARGE SCALE GENOMIC DNA]</scope>
    <source>
        <strain evidence="2 3">CBS 357.93</strain>
    </source>
</reference>
<protein>
    <submittedName>
        <fullName evidence="2">Uncharacterized protein</fullName>
    </submittedName>
</protein>
<evidence type="ECO:0000313" key="2">
    <source>
        <dbReference type="EMBL" id="RCH90725.1"/>
    </source>
</evidence>
<organism evidence="2 3">
    <name type="scientific">Rhizopus azygosporus</name>
    <name type="common">Rhizopus microsporus var. azygosporus</name>
    <dbReference type="NCBI Taxonomy" id="86630"/>
    <lineage>
        <taxon>Eukaryota</taxon>
        <taxon>Fungi</taxon>
        <taxon>Fungi incertae sedis</taxon>
        <taxon>Mucoromycota</taxon>
        <taxon>Mucoromycotina</taxon>
        <taxon>Mucoromycetes</taxon>
        <taxon>Mucorales</taxon>
        <taxon>Mucorineae</taxon>
        <taxon>Rhizopodaceae</taxon>
        <taxon>Rhizopus</taxon>
    </lineage>
</organism>
<keyword evidence="3" id="KW-1185">Reference proteome</keyword>